<keyword evidence="5 8" id="KW-1133">Transmembrane helix</keyword>
<feature type="binding site" evidence="7">
    <location>
        <position position="149"/>
    </location>
    <ligand>
        <name>Mg(2+)</name>
        <dbReference type="ChEBI" id="CHEBI:18420"/>
    </ligand>
</feature>
<evidence type="ECO:0000256" key="5">
    <source>
        <dbReference type="ARBA" id="ARBA00022989"/>
    </source>
</evidence>
<feature type="transmembrane region" description="Helical" evidence="8">
    <location>
        <begin position="283"/>
        <end position="305"/>
    </location>
</feature>
<reference evidence="9" key="1">
    <citation type="journal article" date="2015" name="Antonie Van Leeuwenhoek">
        <title>Structural comparison of O-antigen gene clusters of Legionella pneumophila and its application of a serogroup-specific multiplex PCR assay.</title>
        <authorList>
            <person name="Cao B."/>
            <person name="Tian Z."/>
            <person name="Wang S."/>
            <person name="Zhu Z."/>
            <person name="Sun Y."/>
            <person name="Feng L."/>
            <person name="Wang L."/>
        </authorList>
    </citation>
    <scope>NUCLEOTIDE SEQUENCE</scope>
    <source>
        <strain evidence="9">ATCC 33823</strain>
    </source>
</reference>
<dbReference type="InterPro" id="IPR000715">
    <property type="entry name" value="Glycosyl_transferase_4"/>
</dbReference>
<feature type="binding site" evidence="7">
    <location>
        <position position="209"/>
    </location>
    <ligand>
        <name>Mg(2+)</name>
        <dbReference type="ChEBI" id="CHEBI:18420"/>
    </ligand>
</feature>
<comment type="cofactor">
    <cofactor evidence="7">
        <name>Mg(2+)</name>
        <dbReference type="ChEBI" id="CHEBI:18420"/>
    </cofactor>
</comment>
<protein>
    <submittedName>
        <fullName evidence="9">WecA</fullName>
    </submittedName>
</protein>
<feature type="transmembrane region" description="Helical" evidence="8">
    <location>
        <begin position="234"/>
        <end position="253"/>
    </location>
</feature>
<sequence>MNIILNVFLIFISAILTKLFALFAQHTKLVDIPNERNLHSRPTVRGGGLVFIGLSLFCWFFICNSQFFLTLDQFIFSIAIIFIATISFIDDFYNLSVKIRFFFQCLIAFLIVIFILPSQLDFGLFLFENTYLIAFFLFFAVIWAINHFNFMDGLDGFCASQAIFLLAAYALFFNSAGSLIYQDFCLILISSLAGFLIFNFPPAKIFMGDVGSASLGLITFFIAIIAQKNYQIPILYWFILNSLFLFDSTVTLIRRIINREKWFSPHKKHAYQRLKQLGINSRFILLGQMLLNCSFLSFILLHQIIGFNLNYLMLLQLTCLLFLYVIIEKKYPMSNCTSTYC</sequence>
<comment type="subcellular location">
    <subcellularLocation>
        <location evidence="1">Cell membrane</location>
        <topology evidence="1">Multi-pass membrane protein</topology>
    </subcellularLocation>
</comment>
<keyword evidence="7" id="KW-0460">Magnesium</keyword>
<feature type="transmembrane region" description="Helical" evidence="8">
    <location>
        <begin position="101"/>
        <end position="120"/>
    </location>
</feature>
<dbReference type="GO" id="GO:0046872">
    <property type="term" value="F:metal ion binding"/>
    <property type="evidence" value="ECO:0007669"/>
    <property type="project" value="UniProtKB-KW"/>
</dbReference>
<feature type="transmembrane region" description="Helical" evidence="8">
    <location>
        <begin position="68"/>
        <end position="89"/>
    </location>
</feature>
<feature type="transmembrane region" description="Helical" evidence="8">
    <location>
        <begin position="311"/>
        <end position="327"/>
    </location>
</feature>
<organism evidence="9">
    <name type="scientific">Legionella pneumophila</name>
    <dbReference type="NCBI Taxonomy" id="446"/>
    <lineage>
        <taxon>Bacteria</taxon>
        <taxon>Pseudomonadati</taxon>
        <taxon>Pseudomonadota</taxon>
        <taxon>Gammaproteobacteria</taxon>
        <taxon>Legionellales</taxon>
        <taxon>Legionellaceae</taxon>
        <taxon>Legionella</taxon>
    </lineage>
</organism>
<evidence type="ECO:0000256" key="3">
    <source>
        <dbReference type="ARBA" id="ARBA00022679"/>
    </source>
</evidence>
<proteinExistence type="predicted"/>
<dbReference type="GO" id="GO:0071555">
    <property type="term" value="P:cell wall organization"/>
    <property type="evidence" value="ECO:0007669"/>
    <property type="project" value="TreeGrafter"/>
</dbReference>
<evidence type="ECO:0000256" key="6">
    <source>
        <dbReference type="ARBA" id="ARBA00023136"/>
    </source>
</evidence>
<feature type="transmembrane region" description="Helical" evidence="8">
    <location>
        <begin position="210"/>
        <end position="228"/>
    </location>
</feature>
<feature type="transmembrane region" description="Helical" evidence="8">
    <location>
        <begin position="126"/>
        <end position="145"/>
    </location>
</feature>
<keyword evidence="6 8" id="KW-0472">Membrane</keyword>
<feature type="transmembrane region" description="Helical" evidence="8">
    <location>
        <begin position="44"/>
        <end position="62"/>
    </location>
</feature>
<feature type="transmembrane region" description="Helical" evidence="8">
    <location>
        <begin position="6"/>
        <end position="24"/>
    </location>
</feature>
<evidence type="ECO:0000313" key="9">
    <source>
        <dbReference type="EMBL" id="ALK48470.1"/>
    </source>
</evidence>
<keyword evidence="3" id="KW-0808">Transferase</keyword>
<dbReference type="EMBL" id="KR350686">
    <property type="protein sequence ID" value="ALK48470.1"/>
    <property type="molecule type" value="Genomic_DNA"/>
</dbReference>
<accession>A0A0P0LY03</accession>
<evidence type="ECO:0000256" key="7">
    <source>
        <dbReference type="PIRSR" id="PIRSR600715-1"/>
    </source>
</evidence>
<dbReference type="AlphaFoldDB" id="A0A0P0LY03"/>
<dbReference type="GO" id="GO:0005886">
    <property type="term" value="C:plasma membrane"/>
    <property type="evidence" value="ECO:0007669"/>
    <property type="project" value="UniProtKB-SubCell"/>
</dbReference>
<keyword evidence="4 8" id="KW-0812">Transmembrane</keyword>
<dbReference type="GO" id="GO:0044038">
    <property type="term" value="P:cell wall macromolecule biosynthetic process"/>
    <property type="evidence" value="ECO:0007669"/>
    <property type="project" value="TreeGrafter"/>
</dbReference>
<dbReference type="GO" id="GO:0016780">
    <property type="term" value="F:phosphotransferase activity, for other substituted phosphate groups"/>
    <property type="evidence" value="ECO:0007669"/>
    <property type="project" value="InterPro"/>
</dbReference>
<dbReference type="PANTHER" id="PTHR22926:SF3">
    <property type="entry name" value="UNDECAPRENYL-PHOSPHATE ALPHA-N-ACETYLGLUCOSAMINYL 1-PHOSPHATE TRANSFERASE"/>
    <property type="match status" value="1"/>
</dbReference>
<dbReference type="GO" id="GO:0009103">
    <property type="term" value="P:lipopolysaccharide biosynthetic process"/>
    <property type="evidence" value="ECO:0007669"/>
    <property type="project" value="TreeGrafter"/>
</dbReference>
<evidence type="ECO:0000256" key="8">
    <source>
        <dbReference type="SAM" id="Phobius"/>
    </source>
</evidence>
<keyword evidence="2" id="KW-1003">Cell membrane</keyword>
<evidence type="ECO:0000256" key="4">
    <source>
        <dbReference type="ARBA" id="ARBA00022692"/>
    </source>
</evidence>
<feature type="transmembrane region" description="Helical" evidence="8">
    <location>
        <begin position="179"/>
        <end position="198"/>
    </location>
</feature>
<gene>
    <name evidence="9" type="primary">wecA</name>
</gene>
<dbReference type="CDD" id="cd06854">
    <property type="entry name" value="GT_WbpL_WbcO_like"/>
    <property type="match status" value="1"/>
</dbReference>
<dbReference type="Pfam" id="PF00953">
    <property type="entry name" value="Glycos_transf_4"/>
    <property type="match status" value="1"/>
</dbReference>
<evidence type="ECO:0000256" key="2">
    <source>
        <dbReference type="ARBA" id="ARBA00022475"/>
    </source>
</evidence>
<keyword evidence="7" id="KW-0479">Metal-binding</keyword>
<name>A0A0P0LY03_LEGPN</name>
<evidence type="ECO:0000256" key="1">
    <source>
        <dbReference type="ARBA" id="ARBA00004651"/>
    </source>
</evidence>
<dbReference type="RefSeq" id="WP_027268524.1">
    <property type="nucleotide sequence ID" value="NZ_LAXX01000007.1"/>
</dbReference>
<dbReference type="PANTHER" id="PTHR22926">
    <property type="entry name" value="PHOSPHO-N-ACETYLMURAMOYL-PENTAPEPTIDE-TRANSFERASE"/>
    <property type="match status" value="1"/>
</dbReference>